<dbReference type="GO" id="GO:0016301">
    <property type="term" value="F:kinase activity"/>
    <property type="evidence" value="ECO:0007669"/>
    <property type="project" value="UniProtKB-KW"/>
</dbReference>
<dbReference type="SUPFAM" id="SSF55874">
    <property type="entry name" value="ATPase domain of HSP90 chaperone/DNA topoisomerase II/histidine kinase"/>
    <property type="match status" value="1"/>
</dbReference>
<accession>A0ABT1QYX4</accession>
<reference evidence="18" key="1">
    <citation type="submission" date="2022-07" db="EMBL/GenBank/DDBJ databases">
        <title>Tahibacter sp., a new gammaproteobacterium isolated from the silt sample collected at pig farm.</title>
        <authorList>
            <person name="Chen H."/>
        </authorList>
    </citation>
    <scope>NUCLEOTIDE SEQUENCE</scope>
    <source>
        <strain evidence="18">P2K</strain>
    </source>
</reference>
<evidence type="ECO:0000256" key="3">
    <source>
        <dbReference type="ARBA" id="ARBA00012438"/>
    </source>
</evidence>
<dbReference type="EC" id="2.7.13.3" evidence="3"/>
<dbReference type="InterPro" id="IPR003661">
    <property type="entry name" value="HisK_dim/P_dom"/>
</dbReference>
<proteinExistence type="predicted"/>
<evidence type="ECO:0000256" key="13">
    <source>
        <dbReference type="ARBA" id="ARBA00023012"/>
    </source>
</evidence>
<dbReference type="InterPro" id="IPR036097">
    <property type="entry name" value="HisK_dim/P_sf"/>
</dbReference>
<dbReference type="CDD" id="cd00075">
    <property type="entry name" value="HATPase"/>
    <property type="match status" value="1"/>
</dbReference>
<keyword evidence="7" id="KW-0808">Transferase</keyword>
<dbReference type="CDD" id="cd00082">
    <property type="entry name" value="HisKA"/>
    <property type="match status" value="1"/>
</dbReference>
<dbReference type="EMBL" id="JANFQO010000032">
    <property type="protein sequence ID" value="MCQ4167492.1"/>
    <property type="molecule type" value="Genomic_DNA"/>
</dbReference>
<sequence length="442" mass="47747">MNTAARSPLLQRLLPRTLRARLLLILGAGLLLAYALAFALLFAERMDATRTMMLRNLYEDVPVSVALLESLPAQQRAAWIPRLERRTYRYLLRAGQEGMPLTSTRAHQVTMLIDEALDHRYSLRARAVSARPERYEVELRLKDGAPVTIEVTPAPMPLATWLPWVLALQGLLLSACAGMAVRLATRPLARLATAAEQMDLAGQGAPVAQDGPAEVVMAAQALNRLQSRVAAHVAERTQILAAISHDLQTPITRLRLRVEAWEASAAQDKLLADIDQISQLVRDGLSYARSATVATGPALRLDLRSFLESLVADYQDAGKAVQLADGPSALHSTHPEVLRRVLQNLIDNALSHAGSAQARLRVDEAGTACIDVLDRGPGIPDDQLAAVLQPFHRLEPSRSRSTGGTGLGLAIAQQLAQALGAGLSLSNREGGGLQATVMLARR</sequence>
<dbReference type="Proteomes" id="UP001165498">
    <property type="component" value="Unassembled WGS sequence"/>
</dbReference>
<dbReference type="PANTHER" id="PTHR44936">
    <property type="entry name" value="SENSOR PROTEIN CREC"/>
    <property type="match status" value="1"/>
</dbReference>
<dbReference type="Gene3D" id="3.30.565.10">
    <property type="entry name" value="Histidine kinase-like ATPase, C-terminal domain"/>
    <property type="match status" value="1"/>
</dbReference>
<dbReference type="PROSITE" id="PS50885">
    <property type="entry name" value="HAMP"/>
    <property type="match status" value="1"/>
</dbReference>
<gene>
    <name evidence="18" type="ORF">NM961_22480</name>
</gene>
<comment type="caution">
    <text evidence="18">The sequence shown here is derived from an EMBL/GenBank/DDBJ whole genome shotgun (WGS) entry which is preliminary data.</text>
</comment>
<keyword evidence="19" id="KW-1185">Reference proteome</keyword>
<evidence type="ECO:0000256" key="10">
    <source>
        <dbReference type="ARBA" id="ARBA00022777"/>
    </source>
</evidence>
<dbReference type="SMART" id="SM00304">
    <property type="entry name" value="HAMP"/>
    <property type="match status" value="1"/>
</dbReference>
<keyword evidence="5" id="KW-0997">Cell inner membrane</keyword>
<dbReference type="InterPro" id="IPR050980">
    <property type="entry name" value="2C_sensor_his_kinase"/>
</dbReference>
<feature type="domain" description="Histidine kinase" evidence="16">
    <location>
        <begin position="242"/>
        <end position="442"/>
    </location>
</feature>
<protein>
    <recommendedName>
        <fullName evidence="3">histidine kinase</fullName>
        <ecNumber evidence="3">2.7.13.3</ecNumber>
    </recommendedName>
</protein>
<dbReference type="InterPro" id="IPR003660">
    <property type="entry name" value="HAMP_dom"/>
</dbReference>
<dbReference type="InterPro" id="IPR003594">
    <property type="entry name" value="HATPase_dom"/>
</dbReference>
<evidence type="ECO:0000256" key="11">
    <source>
        <dbReference type="ARBA" id="ARBA00022840"/>
    </source>
</evidence>
<keyword evidence="13" id="KW-0902">Two-component regulatory system</keyword>
<feature type="domain" description="HAMP" evidence="17">
    <location>
        <begin position="182"/>
        <end position="234"/>
    </location>
</feature>
<evidence type="ECO:0000256" key="7">
    <source>
        <dbReference type="ARBA" id="ARBA00022679"/>
    </source>
</evidence>
<comment type="subcellular location">
    <subcellularLocation>
        <location evidence="2">Cell inner membrane</location>
        <topology evidence="2">Multi-pass membrane protein</topology>
    </subcellularLocation>
</comment>
<evidence type="ECO:0000259" key="16">
    <source>
        <dbReference type="PROSITE" id="PS50109"/>
    </source>
</evidence>
<dbReference type="Pfam" id="PF00512">
    <property type="entry name" value="HisKA"/>
    <property type="match status" value="1"/>
</dbReference>
<comment type="catalytic activity">
    <reaction evidence="1">
        <text>ATP + protein L-histidine = ADP + protein N-phospho-L-histidine.</text>
        <dbReference type="EC" id="2.7.13.3"/>
    </reaction>
</comment>
<keyword evidence="6" id="KW-0597">Phosphoprotein</keyword>
<keyword evidence="12 15" id="KW-1133">Transmembrane helix</keyword>
<keyword evidence="10 18" id="KW-0418">Kinase</keyword>
<evidence type="ECO:0000256" key="5">
    <source>
        <dbReference type="ARBA" id="ARBA00022519"/>
    </source>
</evidence>
<evidence type="ECO:0000256" key="8">
    <source>
        <dbReference type="ARBA" id="ARBA00022692"/>
    </source>
</evidence>
<dbReference type="Gene3D" id="1.10.287.130">
    <property type="match status" value="1"/>
</dbReference>
<feature type="transmembrane region" description="Helical" evidence="15">
    <location>
        <begin position="21"/>
        <end position="43"/>
    </location>
</feature>
<dbReference type="InterPro" id="IPR005467">
    <property type="entry name" value="His_kinase_dom"/>
</dbReference>
<keyword evidence="4" id="KW-1003">Cell membrane</keyword>
<dbReference type="PROSITE" id="PS50109">
    <property type="entry name" value="HIS_KIN"/>
    <property type="match status" value="1"/>
</dbReference>
<evidence type="ECO:0000256" key="12">
    <source>
        <dbReference type="ARBA" id="ARBA00022989"/>
    </source>
</evidence>
<evidence type="ECO:0000259" key="17">
    <source>
        <dbReference type="PROSITE" id="PS50885"/>
    </source>
</evidence>
<dbReference type="InterPro" id="IPR036890">
    <property type="entry name" value="HATPase_C_sf"/>
</dbReference>
<dbReference type="SUPFAM" id="SSF47384">
    <property type="entry name" value="Homodimeric domain of signal transducing histidine kinase"/>
    <property type="match status" value="1"/>
</dbReference>
<keyword evidence="14 15" id="KW-0472">Membrane</keyword>
<name>A0ABT1QYX4_9GAMM</name>
<evidence type="ECO:0000256" key="6">
    <source>
        <dbReference type="ARBA" id="ARBA00022553"/>
    </source>
</evidence>
<evidence type="ECO:0000256" key="2">
    <source>
        <dbReference type="ARBA" id="ARBA00004429"/>
    </source>
</evidence>
<keyword evidence="8 15" id="KW-0812">Transmembrane</keyword>
<dbReference type="SMART" id="SM00388">
    <property type="entry name" value="HisKA"/>
    <property type="match status" value="1"/>
</dbReference>
<organism evidence="18 19">
    <name type="scientific">Tahibacter harae</name>
    <dbReference type="NCBI Taxonomy" id="2963937"/>
    <lineage>
        <taxon>Bacteria</taxon>
        <taxon>Pseudomonadati</taxon>
        <taxon>Pseudomonadota</taxon>
        <taxon>Gammaproteobacteria</taxon>
        <taxon>Lysobacterales</taxon>
        <taxon>Rhodanobacteraceae</taxon>
        <taxon>Tahibacter</taxon>
    </lineage>
</organism>
<dbReference type="SMART" id="SM00387">
    <property type="entry name" value="HATPase_c"/>
    <property type="match status" value="1"/>
</dbReference>
<keyword evidence="11" id="KW-0067">ATP-binding</keyword>
<keyword evidence="9" id="KW-0547">Nucleotide-binding</keyword>
<dbReference type="InterPro" id="IPR004358">
    <property type="entry name" value="Sig_transdc_His_kin-like_C"/>
</dbReference>
<dbReference type="Pfam" id="PF02518">
    <property type="entry name" value="HATPase_c"/>
    <property type="match status" value="1"/>
</dbReference>
<evidence type="ECO:0000256" key="9">
    <source>
        <dbReference type="ARBA" id="ARBA00022741"/>
    </source>
</evidence>
<dbReference type="RefSeq" id="WP_255916678.1">
    <property type="nucleotide sequence ID" value="NZ_JANFQO010000032.1"/>
</dbReference>
<dbReference type="PRINTS" id="PR00344">
    <property type="entry name" value="BCTRLSENSOR"/>
</dbReference>
<evidence type="ECO:0000256" key="1">
    <source>
        <dbReference type="ARBA" id="ARBA00000085"/>
    </source>
</evidence>
<evidence type="ECO:0000256" key="4">
    <source>
        <dbReference type="ARBA" id="ARBA00022475"/>
    </source>
</evidence>
<evidence type="ECO:0000256" key="14">
    <source>
        <dbReference type="ARBA" id="ARBA00023136"/>
    </source>
</evidence>
<dbReference type="PANTHER" id="PTHR44936:SF5">
    <property type="entry name" value="SENSOR HISTIDINE KINASE ENVZ"/>
    <property type="match status" value="1"/>
</dbReference>
<evidence type="ECO:0000256" key="15">
    <source>
        <dbReference type="SAM" id="Phobius"/>
    </source>
</evidence>
<evidence type="ECO:0000313" key="18">
    <source>
        <dbReference type="EMBL" id="MCQ4167492.1"/>
    </source>
</evidence>
<evidence type="ECO:0000313" key="19">
    <source>
        <dbReference type="Proteomes" id="UP001165498"/>
    </source>
</evidence>